<evidence type="ECO:0000256" key="1">
    <source>
        <dbReference type="SAM" id="Phobius"/>
    </source>
</evidence>
<dbReference type="EMBL" id="SNRW01003035">
    <property type="protein sequence ID" value="KAA6390975.1"/>
    <property type="molecule type" value="Genomic_DNA"/>
</dbReference>
<sequence length="149" mass="17038">MLGQEQNQLLKRQALPASPQITKKVLNFFHGNRHQSSYCIRVLHCNLAITYRFDQFYGYNAENVEKHVARFGVVDEELLGLIISYEKKNDKDQWIISDCTATGYYYKSVEFISSDIFYGSIIGNNFSSLKVALSVVLSAVMIPILALFR</sequence>
<reference evidence="2 3" key="1">
    <citation type="submission" date="2019-03" db="EMBL/GenBank/DDBJ databases">
        <title>Single cell metagenomics reveals metabolic interactions within the superorganism composed of flagellate Streblomastix strix and complex community of Bacteroidetes bacteria on its surface.</title>
        <authorList>
            <person name="Treitli S.C."/>
            <person name="Kolisko M."/>
            <person name="Husnik F."/>
            <person name="Keeling P."/>
            <person name="Hampl V."/>
        </authorList>
    </citation>
    <scope>NUCLEOTIDE SEQUENCE [LARGE SCALE GENOMIC DNA]</scope>
    <source>
        <strain evidence="2">ST1C</strain>
    </source>
</reference>
<proteinExistence type="predicted"/>
<name>A0A5J4W8C3_9EUKA</name>
<accession>A0A5J4W8C3</accession>
<dbReference type="AlphaFoldDB" id="A0A5J4W8C3"/>
<organism evidence="2 3">
    <name type="scientific">Streblomastix strix</name>
    <dbReference type="NCBI Taxonomy" id="222440"/>
    <lineage>
        <taxon>Eukaryota</taxon>
        <taxon>Metamonada</taxon>
        <taxon>Preaxostyla</taxon>
        <taxon>Oxymonadida</taxon>
        <taxon>Streblomastigidae</taxon>
        <taxon>Streblomastix</taxon>
    </lineage>
</organism>
<keyword evidence="1" id="KW-0472">Membrane</keyword>
<keyword evidence="1" id="KW-0812">Transmembrane</keyword>
<evidence type="ECO:0000313" key="3">
    <source>
        <dbReference type="Proteomes" id="UP000324800"/>
    </source>
</evidence>
<protein>
    <submittedName>
        <fullName evidence="2">Uncharacterized protein</fullName>
    </submittedName>
</protein>
<comment type="caution">
    <text evidence="2">The sequence shown here is derived from an EMBL/GenBank/DDBJ whole genome shotgun (WGS) entry which is preliminary data.</text>
</comment>
<feature type="transmembrane region" description="Helical" evidence="1">
    <location>
        <begin position="131"/>
        <end position="148"/>
    </location>
</feature>
<dbReference type="Proteomes" id="UP000324800">
    <property type="component" value="Unassembled WGS sequence"/>
</dbReference>
<evidence type="ECO:0000313" key="2">
    <source>
        <dbReference type="EMBL" id="KAA6390975.1"/>
    </source>
</evidence>
<keyword evidence="1" id="KW-1133">Transmembrane helix</keyword>
<gene>
    <name evidence="2" type="ORF">EZS28_013496</name>
</gene>